<dbReference type="AlphaFoldDB" id="A0A3A0W288"/>
<dbReference type="GO" id="GO:0016887">
    <property type="term" value="F:ATP hydrolysis activity"/>
    <property type="evidence" value="ECO:0007669"/>
    <property type="project" value="InterPro"/>
</dbReference>
<protein>
    <recommendedName>
        <fullName evidence="1">ATPase dynein-related AAA domain-containing protein</fullName>
    </recommendedName>
</protein>
<gene>
    <name evidence="2" type="ORF">BUZ14_07305</name>
</gene>
<dbReference type="Proteomes" id="UP000265541">
    <property type="component" value="Unassembled WGS sequence"/>
</dbReference>
<dbReference type="InterPro" id="IPR011704">
    <property type="entry name" value="ATPase_dyneun-rel_AAA"/>
</dbReference>
<dbReference type="SUPFAM" id="SSF52540">
    <property type="entry name" value="P-loop containing nucleoside triphosphate hydrolases"/>
    <property type="match status" value="1"/>
</dbReference>
<sequence>MINFLGVLILRKVFPHAISTSESKFEYYKVRDSGKGKQGSYQLGIEVKKYFFENDVVVQIESNSDKFNNYKLKKEFNLELSNSILDKLDDQYKNEDIDIIFTLKNDGKFDIRKTVNEKNGNKWFSDLYDNNVSEDIFKVIVDLERKIVEFDIESKYSINSENLAFESKQKIYYGAPGTGKSYRLKQDAMMFGKNVRRVTFHPNMLYGDFVGNYKPFPSRNEEVPITYKFVPGVLIKALVDALKNPRQPQLLIIEELNRANVSATFGSMFQLLDRESNGSSEYPIEISEDLKLYFEEEILNDSFSSKEEQIQIKEKLVDGLIFPNNLYIWCSMNSADQGVLPLDTAFKRRWDFEYFSVDDSFDEELFDSFGKINIGKGSKIKWNNMRVFLNDKLSSFNVPEDKLMGPFFLSKNILNSDDLTVTKAFKNKVLMYLFEDIGSQYRNKIFNVSKLRLSFIRDEFDRIGEKIFSGSEDIQTNIINEDEIDNDKESLGQDGLGS</sequence>
<dbReference type="InterPro" id="IPR027417">
    <property type="entry name" value="P-loop_NTPase"/>
</dbReference>
<dbReference type="Gene3D" id="3.40.50.300">
    <property type="entry name" value="P-loop containing nucleotide triphosphate hydrolases"/>
    <property type="match status" value="1"/>
</dbReference>
<dbReference type="Pfam" id="PF07728">
    <property type="entry name" value="AAA_5"/>
    <property type="match status" value="1"/>
</dbReference>
<proteinExistence type="predicted"/>
<evidence type="ECO:0000313" key="2">
    <source>
        <dbReference type="EMBL" id="RIP34972.1"/>
    </source>
</evidence>
<comment type="caution">
    <text evidence="2">The sequence shown here is derived from an EMBL/GenBank/DDBJ whole genome shotgun (WGS) entry which is preliminary data.</text>
</comment>
<organism evidence="2 3">
    <name type="scientific">Staphylococcus gallinarum</name>
    <dbReference type="NCBI Taxonomy" id="1293"/>
    <lineage>
        <taxon>Bacteria</taxon>
        <taxon>Bacillati</taxon>
        <taxon>Bacillota</taxon>
        <taxon>Bacilli</taxon>
        <taxon>Bacillales</taxon>
        <taxon>Staphylococcaceae</taxon>
        <taxon>Staphylococcus</taxon>
    </lineage>
</organism>
<dbReference type="PANTHER" id="PTHR37291:SF1">
    <property type="entry name" value="TYPE IV METHYL-DIRECTED RESTRICTION ENZYME ECOKMCRB SUBUNIT"/>
    <property type="match status" value="1"/>
</dbReference>
<accession>A0A3A0W288</accession>
<name>A0A3A0W288_STAGA</name>
<feature type="domain" description="ATPase dynein-related AAA" evidence="1">
    <location>
        <begin position="173"/>
        <end position="349"/>
    </location>
</feature>
<reference evidence="2 3" key="1">
    <citation type="journal article" date="2016" name="Front. Microbiol.">
        <title>Comprehensive Phylogenetic Analysis of Bovine Non-aureus Staphylococci Species Based on Whole-Genome Sequencing.</title>
        <authorList>
            <person name="Naushad S."/>
            <person name="Barkema H.W."/>
            <person name="Luby C."/>
            <person name="Condas L.A."/>
            <person name="Nobrega D.B."/>
            <person name="Carson D.A."/>
            <person name="De Buck J."/>
        </authorList>
    </citation>
    <scope>NUCLEOTIDE SEQUENCE [LARGE SCALE GENOMIC DNA]</scope>
    <source>
        <strain evidence="2 3">SNUC 4781</strain>
    </source>
</reference>
<dbReference type="PANTHER" id="PTHR37291">
    <property type="entry name" value="5-METHYLCYTOSINE-SPECIFIC RESTRICTION ENZYME B"/>
    <property type="match status" value="1"/>
</dbReference>
<dbReference type="OrthoDB" id="9781481at2"/>
<evidence type="ECO:0000259" key="1">
    <source>
        <dbReference type="Pfam" id="PF07728"/>
    </source>
</evidence>
<dbReference type="EMBL" id="QYJN01000003">
    <property type="protein sequence ID" value="RIP34972.1"/>
    <property type="molecule type" value="Genomic_DNA"/>
</dbReference>
<evidence type="ECO:0000313" key="3">
    <source>
        <dbReference type="Proteomes" id="UP000265541"/>
    </source>
</evidence>
<dbReference type="InterPro" id="IPR052934">
    <property type="entry name" value="Methyl-DNA_Rec/Restrict_Enz"/>
</dbReference>
<dbReference type="GO" id="GO:0005524">
    <property type="term" value="F:ATP binding"/>
    <property type="evidence" value="ECO:0007669"/>
    <property type="project" value="InterPro"/>
</dbReference>